<feature type="transmembrane region" description="Helical" evidence="1">
    <location>
        <begin position="70"/>
        <end position="91"/>
    </location>
</feature>
<feature type="transmembrane region" description="Helical" evidence="1">
    <location>
        <begin position="177"/>
        <end position="204"/>
    </location>
</feature>
<feature type="transmembrane region" description="Helical" evidence="1">
    <location>
        <begin position="326"/>
        <end position="345"/>
    </location>
</feature>
<reference evidence="2 3" key="1">
    <citation type="submission" date="2020-05" db="EMBL/GenBank/DDBJ databases">
        <title>Genomic Encyclopedia of Type Strains, Phase IV (KMG-V): Genome sequencing to study the core and pangenomes of soil and plant-associated prokaryotes.</title>
        <authorList>
            <person name="Whitman W."/>
        </authorList>
    </citation>
    <scope>NUCLEOTIDE SEQUENCE [LARGE SCALE GENOMIC DNA]</scope>
    <source>
        <strain evidence="2 3">9A</strain>
    </source>
</reference>
<comment type="caution">
    <text evidence="2">The sequence shown here is derived from an EMBL/GenBank/DDBJ whole genome shotgun (WGS) entry which is preliminary data.</text>
</comment>
<accession>A0ABX2FUF9</accession>
<feature type="transmembrane region" description="Helical" evidence="1">
    <location>
        <begin position="129"/>
        <end position="148"/>
    </location>
</feature>
<evidence type="ECO:0000256" key="1">
    <source>
        <dbReference type="SAM" id="Phobius"/>
    </source>
</evidence>
<protein>
    <recommendedName>
        <fullName evidence="4">DUF2029 domain-containing protein</fullName>
    </recommendedName>
</protein>
<organism evidence="2 3">
    <name type="scientific">Hymenobacter caeli</name>
    <dbReference type="NCBI Taxonomy" id="2735894"/>
    <lineage>
        <taxon>Bacteria</taxon>
        <taxon>Pseudomonadati</taxon>
        <taxon>Bacteroidota</taxon>
        <taxon>Cytophagia</taxon>
        <taxon>Cytophagales</taxon>
        <taxon>Hymenobacteraceae</taxon>
        <taxon>Hymenobacter</taxon>
    </lineage>
</organism>
<feature type="transmembrane region" description="Helical" evidence="1">
    <location>
        <begin position="103"/>
        <end position="123"/>
    </location>
</feature>
<keyword evidence="1" id="KW-0812">Transmembrane</keyword>
<dbReference type="EMBL" id="JABSNP010000018">
    <property type="protein sequence ID" value="NRT20617.1"/>
    <property type="molecule type" value="Genomic_DNA"/>
</dbReference>
<feature type="transmembrane region" description="Helical" evidence="1">
    <location>
        <begin position="216"/>
        <end position="233"/>
    </location>
</feature>
<feature type="transmembrane region" description="Helical" evidence="1">
    <location>
        <begin position="155"/>
        <end position="171"/>
    </location>
</feature>
<name>A0ABX2FUF9_9BACT</name>
<feature type="transmembrane region" description="Helical" evidence="1">
    <location>
        <begin position="271"/>
        <end position="289"/>
    </location>
</feature>
<evidence type="ECO:0000313" key="3">
    <source>
        <dbReference type="Proteomes" id="UP000779507"/>
    </source>
</evidence>
<keyword evidence="1" id="KW-1133">Transmembrane helix</keyword>
<evidence type="ECO:0008006" key="4">
    <source>
        <dbReference type="Google" id="ProtNLM"/>
    </source>
</evidence>
<proteinExistence type="predicted"/>
<dbReference type="RefSeq" id="WP_173811378.1">
    <property type="nucleotide sequence ID" value="NZ_JABSNP010000018.1"/>
</dbReference>
<sequence>MPRPAPAPAGRRAALRRWLLPWALAVAALANLAYPVYRHYDFSYSPDTRSYLSMASGRFDGVSTTRRYRVLVPAVAAAVAAPIGRVYGRVWPERPGGWWPLRFSFYLVNCLVLGFAGACWFHAARWAGAAPAAAALAVLALLTSRWAAYGAGLPLTDSLYAVVFGLGYYAYRRGPGAGWAVAIALLVGPLAKESFVFLLPWLMWYGRRALPLPRQVLPLALGLGALGAVHWAIDRRIGAPATESVTNALSHLENVRYSLHRAFSFKGAGELLSIFGLYSLILPVAYWRARRGPLPVDWTFALGRAEGILAGIVAVHMLLSGDLGRMGYFAAPVFCTALALVFTHWRPLLAPASPGGRPASTAA</sequence>
<dbReference type="Proteomes" id="UP000779507">
    <property type="component" value="Unassembled WGS sequence"/>
</dbReference>
<evidence type="ECO:0000313" key="2">
    <source>
        <dbReference type="EMBL" id="NRT20617.1"/>
    </source>
</evidence>
<keyword evidence="1" id="KW-0472">Membrane</keyword>
<gene>
    <name evidence="2" type="ORF">HNP98_003461</name>
</gene>
<keyword evidence="3" id="KW-1185">Reference proteome</keyword>
<feature type="transmembrane region" description="Helical" evidence="1">
    <location>
        <begin position="301"/>
        <end position="320"/>
    </location>
</feature>